<sequence>MGFAGDISDGEGEDSERFDSGTDSTSSEDEEERIQKGERKKKKRWSKWKQFTKNDLKNPVFELGMEFPNADAFRDAVRVFSVKTRKAIRFITNDSKRAQVVCKTSPDCPFRIWASVKDKQSGTFSIKTLKVEHECSVVEGKIYHCNAPFIAKGYLDAFIADKSWSREGIQSAVQRDFGLHVGYQMCYRAKRRAAVIAKGTIEDQYNLLESYAAILKKTNPNTSVWIEGDLVGDNVRRFKRIYICFGAMKKGWMEGCRSILGSHWMKNIDTIHAKSTKAWNFLKDKPAEQWSRSHFKEDCKCDVLLNNHCESWNSKILPARKMPILGLLEDLRLNVMIRLANRRCVGLRWKSKVGPRIAKLLKKNADRSHEYAPRESSNNRFQIQGRGVSCQSGVISTHDVDLNKRNCTCRRWNISGLPCPHAICAIFSKGLKPEDFVDVAYSQKKYMLAYGPAINPILGVEEWDVIEKPILSLQYTRGPGRPKFSRNKEPDEQRLPPPGTTKPPSGTEKLPRAYYQGITCGRCHKKGHNSRTCARREAQSQTRIESPPSQNYGNDVHVDQASHDDNVQPNTTTSMQQDQAHTHISFENTLIEEVHIQTPSSVGATSSQPLFTNPSMSQVYPHPQSSSQPSVIGSSSEKGRLRQTKSPAKKQIPMRIQRNKAPAPNERSQRKPNWKP</sequence>
<dbReference type="InterPro" id="IPR006564">
    <property type="entry name" value="Znf_PMZ"/>
</dbReference>
<dbReference type="Gramene" id="PRQ16847">
    <property type="protein sequence ID" value="PRQ16847"/>
    <property type="gene ID" value="RchiOBHm_Chr7g0188661"/>
</dbReference>
<feature type="domain" description="SWIM-type" evidence="6">
    <location>
        <begin position="398"/>
        <end position="430"/>
    </location>
</feature>
<dbReference type="InterPro" id="IPR004332">
    <property type="entry name" value="Transposase_MuDR"/>
</dbReference>
<feature type="compositionally biased region" description="Polar residues" evidence="5">
    <location>
        <begin position="539"/>
        <end position="553"/>
    </location>
</feature>
<dbReference type="Pfam" id="PF03108">
    <property type="entry name" value="DBD_Tnp_Mut"/>
    <property type="match status" value="1"/>
</dbReference>
<dbReference type="GO" id="GO:0008270">
    <property type="term" value="F:zinc ion binding"/>
    <property type="evidence" value="ECO:0007669"/>
    <property type="project" value="UniProtKB-KW"/>
</dbReference>
<feature type="region of interest" description="Disordered" evidence="5">
    <location>
        <begin position="1"/>
        <end position="43"/>
    </location>
</feature>
<dbReference type="PANTHER" id="PTHR31973:SF187">
    <property type="entry name" value="MUTATOR TRANSPOSASE MUDRA PROTEIN"/>
    <property type="match status" value="1"/>
</dbReference>
<accession>A0A2P6P4H8</accession>
<keyword evidence="8" id="KW-1185">Reference proteome</keyword>
<keyword evidence="1" id="KW-0479">Metal-binding</keyword>
<evidence type="ECO:0000313" key="7">
    <source>
        <dbReference type="EMBL" id="PRQ16847.1"/>
    </source>
</evidence>
<feature type="compositionally biased region" description="Basic and acidic residues" evidence="5">
    <location>
        <begin position="556"/>
        <end position="566"/>
    </location>
</feature>
<evidence type="ECO:0000256" key="5">
    <source>
        <dbReference type="SAM" id="MobiDB-lite"/>
    </source>
</evidence>
<dbReference type="PANTHER" id="PTHR31973">
    <property type="entry name" value="POLYPROTEIN, PUTATIVE-RELATED"/>
    <property type="match status" value="1"/>
</dbReference>
<feature type="region of interest" description="Disordered" evidence="5">
    <location>
        <begin position="599"/>
        <end position="676"/>
    </location>
</feature>
<feature type="region of interest" description="Disordered" evidence="5">
    <location>
        <begin position="525"/>
        <end position="580"/>
    </location>
</feature>
<feature type="region of interest" description="Disordered" evidence="5">
    <location>
        <begin position="476"/>
        <end position="510"/>
    </location>
</feature>
<feature type="compositionally biased region" description="Polar residues" evidence="5">
    <location>
        <begin position="567"/>
        <end position="579"/>
    </location>
</feature>
<dbReference type="PROSITE" id="PS50966">
    <property type="entry name" value="ZF_SWIM"/>
    <property type="match status" value="1"/>
</dbReference>
<protein>
    <submittedName>
        <fullName evidence="7">Putative transcription factor interactor and regulator CCHC(Zn) family</fullName>
    </submittedName>
</protein>
<dbReference type="AlphaFoldDB" id="A0A2P6P4H8"/>
<evidence type="ECO:0000256" key="1">
    <source>
        <dbReference type="ARBA" id="ARBA00022723"/>
    </source>
</evidence>
<proteinExistence type="predicted"/>
<evidence type="ECO:0000259" key="6">
    <source>
        <dbReference type="PROSITE" id="PS50966"/>
    </source>
</evidence>
<evidence type="ECO:0000313" key="8">
    <source>
        <dbReference type="Proteomes" id="UP000238479"/>
    </source>
</evidence>
<organism evidence="7 8">
    <name type="scientific">Rosa chinensis</name>
    <name type="common">China rose</name>
    <dbReference type="NCBI Taxonomy" id="74649"/>
    <lineage>
        <taxon>Eukaryota</taxon>
        <taxon>Viridiplantae</taxon>
        <taxon>Streptophyta</taxon>
        <taxon>Embryophyta</taxon>
        <taxon>Tracheophyta</taxon>
        <taxon>Spermatophyta</taxon>
        <taxon>Magnoliopsida</taxon>
        <taxon>eudicotyledons</taxon>
        <taxon>Gunneridae</taxon>
        <taxon>Pentapetalae</taxon>
        <taxon>rosids</taxon>
        <taxon>fabids</taxon>
        <taxon>Rosales</taxon>
        <taxon>Rosaceae</taxon>
        <taxon>Rosoideae</taxon>
        <taxon>Rosoideae incertae sedis</taxon>
        <taxon>Rosa</taxon>
    </lineage>
</organism>
<evidence type="ECO:0000256" key="2">
    <source>
        <dbReference type="ARBA" id="ARBA00022771"/>
    </source>
</evidence>
<name>A0A2P6P4H8_ROSCH</name>
<keyword evidence="3" id="KW-0862">Zinc</keyword>
<dbReference type="SMART" id="SM00575">
    <property type="entry name" value="ZnF_PMZ"/>
    <property type="match status" value="1"/>
</dbReference>
<comment type="caution">
    <text evidence="7">The sequence shown here is derived from an EMBL/GenBank/DDBJ whole genome shotgun (WGS) entry which is preliminary data.</text>
</comment>
<feature type="compositionally biased region" description="Polar residues" evidence="5">
    <location>
        <begin position="599"/>
        <end position="618"/>
    </location>
</feature>
<dbReference type="Proteomes" id="UP000238479">
    <property type="component" value="Chromosome 7"/>
</dbReference>
<evidence type="ECO:0000256" key="3">
    <source>
        <dbReference type="ARBA" id="ARBA00022833"/>
    </source>
</evidence>
<evidence type="ECO:0000256" key="4">
    <source>
        <dbReference type="PROSITE-ProRule" id="PRU00325"/>
    </source>
</evidence>
<dbReference type="InterPro" id="IPR007527">
    <property type="entry name" value="Znf_SWIM"/>
</dbReference>
<dbReference type="EMBL" id="PDCK01000045">
    <property type="protein sequence ID" value="PRQ16847.1"/>
    <property type="molecule type" value="Genomic_DNA"/>
</dbReference>
<feature type="compositionally biased region" description="Low complexity" evidence="5">
    <location>
        <begin position="625"/>
        <end position="636"/>
    </location>
</feature>
<reference evidence="7 8" key="1">
    <citation type="journal article" date="2018" name="Nat. Genet.">
        <title>The Rosa genome provides new insights in the design of modern roses.</title>
        <authorList>
            <person name="Bendahmane M."/>
        </authorList>
    </citation>
    <scope>NUCLEOTIDE SEQUENCE [LARGE SCALE GENOMIC DNA]</scope>
    <source>
        <strain evidence="8">cv. Old Blush</strain>
    </source>
</reference>
<gene>
    <name evidence="7" type="ORF">RchiOBHm_Chr7g0188661</name>
</gene>
<dbReference type="OMA" id="VMIRLAN"/>
<keyword evidence="2 4" id="KW-0863">Zinc-finger</keyword>
<dbReference type="Pfam" id="PF04434">
    <property type="entry name" value="SWIM"/>
    <property type="match status" value="1"/>
</dbReference>